<sequence length="265" mass="28512">MRTCFSALCYELEWKQVYNRSQGSTLLAGTIHVKRKEKPEKTNLNVFWKIIHLAENERKTVTCSFIRALKSKTASSVPPSNTTKSAFEPPKGILKSKSIGVGFMPMDLSSELKNRLKSSTHASVSNLRKSATTHNAARASDENVSALANSATSTSSGAIGPQHDDAVSLVRNLSNLGRPPLAGTSGSGASSLRGGDVIASTSEGESSGGREISEIIKNSAVARRRKLNDGGYSTKAKATSYFWPYQFKLQSTPSKLEQSDKKAKA</sequence>
<gene>
    <name evidence="2" type="ORF">CCAP1982_LOCUS13118</name>
</gene>
<feature type="compositionally biased region" description="Low complexity" evidence="1">
    <location>
        <begin position="145"/>
        <end position="158"/>
    </location>
</feature>
<dbReference type="EMBL" id="CAJHJT010000034">
    <property type="protein sequence ID" value="CAD7004725.1"/>
    <property type="molecule type" value="Genomic_DNA"/>
</dbReference>
<organism evidence="2 3">
    <name type="scientific">Ceratitis capitata</name>
    <name type="common">Mediterranean fruit fly</name>
    <name type="synonym">Tephritis capitata</name>
    <dbReference type="NCBI Taxonomy" id="7213"/>
    <lineage>
        <taxon>Eukaryota</taxon>
        <taxon>Metazoa</taxon>
        <taxon>Ecdysozoa</taxon>
        <taxon>Arthropoda</taxon>
        <taxon>Hexapoda</taxon>
        <taxon>Insecta</taxon>
        <taxon>Pterygota</taxon>
        <taxon>Neoptera</taxon>
        <taxon>Endopterygota</taxon>
        <taxon>Diptera</taxon>
        <taxon>Brachycera</taxon>
        <taxon>Muscomorpha</taxon>
        <taxon>Tephritoidea</taxon>
        <taxon>Tephritidae</taxon>
        <taxon>Ceratitis</taxon>
        <taxon>Ceratitis</taxon>
    </lineage>
</organism>
<proteinExistence type="predicted"/>
<name>A0A811V2Y0_CERCA</name>
<feature type="region of interest" description="Disordered" evidence="1">
    <location>
        <begin position="119"/>
        <end position="162"/>
    </location>
</feature>
<dbReference type="Proteomes" id="UP000606786">
    <property type="component" value="Unassembled WGS sequence"/>
</dbReference>
<comment type="caution">
    <text evidence="2">The sequence shown here is derived from an EMBL/GenBank/DDBJ whole genome shotgun (WGS) entry which is preliminary data.</text>
</comment>
<accession>A0A811V2Y0</accession>
<feature type="compositionally biased region" description="Low complexity" evidence="1">
    <location>
        <begin position="181"/>
        <end position="195"/>
    </location>
</feature>
<dbReference type="OrthoDB" id="28894at2759"/>
<protein>
    <submittedName>
        <fullName evidence="2">(Mediterranean fruit fly) hypothetical protein</fullName>
    </submittedName>
</protein>
<reference evidence="2" key="1">
    <citation type="submission" date="2020-11" db="EMBL/GenBank/DDBJ databases">
        <authorList>
            <person name="Whitehead M."/>
        </authorList>
    </citation>
    <scope>NUCLEOTIDE SEQUENCE</scope>
    <source>
        <strain evidence="2">EGII</strain>
    </source>
</reference>
<feature type="compositionally biased region" description="Polar residues" evidence="1">
    <location>
        <begin position="119"/>
        <end position="135"/>
    </location>
</feature>
<evidence type="ECO:0000256" key="1">
    <source>
        <dbReference type="SAM" id="MobiDB-lite"/>
    </source>
</evidence>
<evidence type="ECO:0000313" key="2">
    <source>
        <dbReference type="EMBL" id="CAD7004725.1"/>
    </source>
</evidence>
<keyword evidence="3" id="KW-1185">Reference proteome</keyword>
<dbReference type="AlphaFoldDB" id="A0A811V2Y0"/>
<evidence type="ECO:0000313" key="3">
    <source>
        <dbReference type="Proteomes" id="UP000606786"/>
    </source>
</evidence>
<feature type="region of interest" description="Disordered" evidence="1">
    <location>
        <begin position="178"/>
        <end position="211"/>
    </location>
</feature>